<dbReference type="OMA" id="ACRLPYG"/>
<dbReference type="KEGG" id="olu:OSTLU_10034"/>
<dbReference type="SUPFAM" id="SSF51395">
    <property type="entry name" value="FMN-linked oxidoreductases"/>
    <property type="match status" value="1"/>
</dbReference>
<dbReference type="PANTHER" id="PTHR30217">
    <property type="entry name" value="PEPTIDASE U32 FAMILY"/>
    <property type="match status" value="1"/>
</dbReference>
<dbReference type="Pfam" id="PF12392">
    <property type="entry name" value="DUF3656"/>
    <property type="match status" value="1"/>
</dbReference>
<dbReference type="Proteomes" id="UP000001568">
    <property type="component" value="Chromosome 3"/>
</dbReference>
<feature type="domain" description="Peptidase U32 collagenase" evidence="2">
    <location>
        <begin position="410"/>
        <end position="533"/>
    </location>
</feature>
<accession>A4RTX3</accession>
<dbReference type="Pfam" id="PF01136">
    <property type="entry name" value="Peptidase_U32"/>
    <property type="match status" value="2"/>
</dbReference>
<dbReference type="eggNOG" id="ENOG502QVE5">
    <property type="taxonomic scope" value="Eukaryota"/>
</dbReference>
<dbReference type="EMBL" id="CP000583">
    <property type="protein sequence ID" value="ABO95153.1"/>
    <property type="molecule type" value="Genomic_DNA"/>
</dbReference>
<name>A4RTX3_OSTLU</name>
<dbReference type="InterPro" id="IPR020988">
    <property type="entry name" value="Pept_U32_collagenase"/>
</dbReference>
<dbReference type="PANTHER" id="PTHR30217:SF10">
    <property type="entry name" value="23S RRNA 5-HYDROXYCYTIDINE C2501 SYNTHASE"/>
    <property type="match status" value="1"/>
</dbReference>
<gene>
    <name evidence="3" type="ORF">OSTLU_10034</name>
</gene>
<reference evidence="3 4" key="1">
    <citation type="journal article" date="2007" name="Proc. Natl. Acad. Sci. U.S.A.">
        <title>The tiny eukaryote Ostreococcus provides genomic insights into the paradox of plankton speciation.</title>
        <authorList>
            <person name="Palenik B."/>
            <person name="Grimwood J."/>
            <person name="Aerts A."/>
            <person name="Rouze P."/>
            <person name="Salamov A."/>
            <person name="Putnam N."/>
            <person name="Dupont C."/>
            <person name="Jorgensen R."/>
            <person name="Derelle E."/>
            <person name="Rombauts S."/>
            <person name="Zhou K."/>
            <person name="Otillar R."/>
            <person name="Merchant S.S."/>
            <person name="Podell S."/>
            <person name="Gaasterland T."/>
            <person name="Napoli C."/>
            <person name="Gendler K."/>
            <person name="Manuell A."/>
            <person name="Tai V."/>
            <person name="Vallon O."/>
            <person name="Piganeau G."/>
            <person name="Jancek S."/>
            <person name="Heijde M."/>
            <person name="Jabbari K."/>
            <person name="Bowler C."/>
            <person name="Lohr M."/>
            <person name="Robbens S."/>
            <person name="Werner G."/>
            <person name="Dubchak I."/>
            <person name="Pazour G.J."/>
            <person name="Ren Q."/>
            <person name="Paulsen I."/>
            <person name="Delwiche C."/>
            <person name="Schmutz J."/>
            <person name="Rokhsar D."/>
            <person name="Van de Peer Y."/>
            <person name="Moreau H."/>
            <person name="Grigoriev I.V."/>
        </authorList>
    </citation>
    <scope>NUCLEOTIDE SEQUENCE [LARGE SCALE GENOMIC DNA]</scope>
    <source>
        <strain evidence="3 4">CCE9901</strain>
    </source>
</reference>
<dbReference type="GeneID" id="5000597"/>
<dbReference type="AlphaFoldDB" id="A4RTX3"/>
<evidence type="ECO:0000313" key="3">
    <source>
        <dbReference type="EMBL" id="ABO95153.1"/>
    </source>
</evidence>
<evidence type="ECO:0000256" key="1">
    <source>
        <dbReference type="SAM" id="MobiDB-lite"/>
    </source>
</evidence>
<dbReference type="STRING" id="436017.A4RTX3"/>
<protein>
    <recommendedName>
        <fullName evidence="2">Peptidase U32 collagenase domain-containing protein</fullName>
    </recommendedName>
</protein>
<dbReference type="OrthoDB" id="426032at2759"/>
<evidence type="ECO:0000259" key="2">
    <source>
        <dbReference type="Pfam" id="PF12392"/>
    </source>
</evidence>
<feature type="compositionally biased region" description="Basic and acidic residues" evidence="1">
    <location>
        <begin position="532"/>
        <end position="549"/>
    </location>
</feature>
<dbReference type="Gramene" id="ABO95153">
    <property type="protein sequence ID" value="ABO95153"/>
    <property type="gene ID" value="OSTLU_10034"/>
</dbReference>
<feature type="region of interest" description="Disordered" evidence="1">
    <location>
        <begin position="532"/>
        <end position="552"/>
    </location>
</feature>
<dbReference type="RefSeq" id="XP_001416860.1">
    <property type="nucleotide sequence ID" value="XM_001416823.1"/>
</dbReference>
<proteinExistence type="predicted"/>
<dbReference type="HOGENOM" id="CLU_011540_4_0_1"/>
<sequence length="826" mass="89638">PEVLAPAGGWPQLRAAIETGADCVYFGLDALNARARASNFTLDELDEVMAYVKSRGRRAYVTMNVLVFDEELRLAETLIRGVARAGVDAVIVQDVGVTRLIRKTAPNLPIHGSTQMSVTSAEGARFARELGCKRVVVGRELSVTDIAAVKASCPDVEVEAFVHGAMCVSYSGQCFSSEAWGGRSANRGQCAQACRMPYGLVVDGELREMGDVKYLLSPQDLMAVELVPELIESGVGCFKIEGRLKGPEYVAIATQAYRRAVDLAWDAMQSGRDVKRSELLSKEQRLELTQVFARGQDADFDGLTRGFLEGPRHQNLVRGRAPRHRGVLLGEIVRVIKPDGRRSNGEIVVRTSDGAAMKRGDGVVIDRGEPQEKEEGGRVYEIFDRNRALYTVTFGANQIDFNRVEVGQLVWRTSDPTLEAKLAKMVPAEAEPSRDGRRDPCTVVASGAIGEPLVIKIIDDAGRFGEARTGSVLEKSQNKALDENSLKKAIGELGGTPLVVANVDAQATDGLYISPGEIKAARRDAVESLLRARRDGGPNRAEGASKEPRVNPTSGLPSISVLCRTRAQAEAAVTVDGVDEIALDFLEVHGLQKTVRLVQAAGKTAVVATPRVLKPEEEQLWRYYLNLGADALLVRSAGLLQTLLELGRSDADVVIPPLRGDFSLNAANAIGADVFLRSGLERLTPTHDLNAEQQRALAVALGPAGASKLEVIVHQHLPIFHTEHCVFCRFMSDGNSYKDCGHPCESKHLHLRDDRGADHLVLADMGCRNTVFNAQAQTGAEYLKTFIDAGICHFRVELVDEPASVVPELLSRYRDLANGRTSSSEL</sequence>
<feature type="non-terminal residue" evidence="3">
    <location>
        <position position="1"/>
    </location>
</feature>
<evidence type="ECO:0000313" key="4">
    <source>
        <dbReference type="Proteomes" id="UP000001568"/>
    </source>
</evidence>
<dbReference type="InterPro" id="IPR001539">
    <property type="entry name" value="Peptidase_U32"/>
</dbReference>
<keyword evidence="4" id="KW-1185">Reference proteome</keyword>
<dbReference type="InterPro" id="IPR051454">
    <property type="entry name" value="RNA/ubiquinone_mod_enzymes"/>
</dbReference>
<organism evidence="3 4">
    <name type="scientific">Ostreococcus lucimarinus (strain CCE9901)</name>
    <dbReference type="NCBI Taxonomy" id="436017"/>
    <lineage>
        <taxon>Eukaryota</taxon>
        <taxon>Viridiplantae</taxon>
        <taxon>Chlorophyta</taxon>
        <taxon>Mamiellophyceae</taxon>
        <taxon>Mamiellales</taxon>
        <taxon>Bathycoccaceae</taxon>
        <taxon>Ostreococcus</taxon>
    </lineage>
</organism>
<feature type="non-terminal residue" evidence="3">
    <location>
        <position position="826"/>
    </location>
</feature>